<organism evidence="3 5">
    <name type="scientific">Bacteroides uniformis</name>
    <dbReference type="NCBI Taxonomy" id="820"/>
    <lineage>
        <taxon>Bacteria</taxon>
        <taxon>Pseudomonadati</taxon>
        <taxon>Bacteroidota</taxon>
        <taxon>Bacteroidia</taxon>
        <taxon>Bacteroidales</taxon>
        <taxon>Bacteroidaceae</taxon>
        <taxon>Bacteroides</taxon>
    </lineage>
</organism>
<dbReference type="SUPFAM" id="SSF52540">
    <property type="entry name" value="P-loop containing nucleoside triphosphate hydrolases"/>
    <property type="match status" value="1"/>
</dbReference>
<dbReference type="Pfam" id="PF20720">
    <property type="entry name" value="nSTAND3"/>
    <property type="match status" value="1"/>
</dbReference>
<sequence length="192" mass="21444">MVDFKNALSNLADVGFNPIPNTVAICIPDVKPILWKGIQFFAGDSASWQPEYNDVASWLTDNKGRGLLCLGNCGRGKTLICGKIIPVLLNHYCHKIVSCYDAQQLNANLDIVKQKHIIYIDDIGTEFLSVKYGEKRLSFAELVDEAEKKGKLLIVTTNLSLSELQQKYGERTLDRLRAITTPVVFKGDSLRK</sequence>
<dbReference type="Proteomes" id="UP000320533">
    <property type="component" value="Chromosome"/>
</dbReference>
<reference evidence="2 7" key="2">
    <citation type="submission" date="2019-06" db="EMBL/GenBank/DDBJ databases">
        <title>Complete genome sequence of Bacteroides uniformis NBRC 113350.</title>
        <authorList>
            <person name="Miura T."/>
            <person name="Furukawa M."/>
            <person name="Shimamura M."/>
            <person name="Ohyama Y."/>
            <person name="Yamazoe A."/>
            <person name="Kawasaki H."/>
        </authorList>
    </citation>
    <scope>NUCLEOTIDE SEQUENCE [LARGE SCALE GENOMIC DNA]</scope>
    <source>
        <strain evidence="2 7">NBRC 113350</strain>
    </source>
</reference>
<evidence type="ECO:0000313" key="6">
    <source>
        <dbReference type="Proteomes" id="UP000283766"/>
    </source>
</evidence>
<evidence type="ECO:0000259" key="1">
    <source>
        <dbReference type="Pfam" id="PF20720"/>
    </source>
</evidence>
<dbReference type="InterPro" id="IPR049050">
    <property type="entry name" value="nSTAND3"/>
</dbReference>
<accession>A0A413N6U6</accession>
<feature type="domain" description="Novel STAND NTPase 3" evidence="1">
    <location>
        <begin position="52"/>
        <end position="167"/>
    </location>
</feature>
<evidence type="ECO:0000313" key="2">
    <source>
        <dbReference type="EMBL" id="BBK87866.1"/>
    </source>
</evidence>
<dbReference type="Proteomes" id="UP000283684">
    <property type="component" value="Unassembled WGS sequence"/>
</dbReference>
<protein>
    <recommendedName>
        <fullName evidence="1">Novel STAND NTPase 3 domain-containing protein</fullName>
    </recommendedName>
</protein>
<evidence type="ECO:0000313" key="3">
    <source>
        <dbReference type="EMBL" id="RGZ44246.1"/>
    </source>
</evidence>
<dbReference type="Proteomes" id="UP000283766">
    <property type="component" value="Unassembled WGS sequence"/>
</dbReference>
<evidence type="ECO:0000313" key="4">
    <source>
        <dbReference type="EMBL" id="RHH33696.1"/>
    </source>
</evidence>
<dbReference type="EMBL" id="AP019724">
    <property type="protein sequence ID" value="BBK87866.1"/>
    <property type="molecule type" value="Genomic_DNA"/>
</dbReference>
<dbReference type="RefSeq" id="WP_117959333.1">
    <property type="nucleotide sequence ID" value="NZ_AP019724.1"/>
</dbReference>
<dbReference type="EMBL" id="QRJL01000002">
    <property type="protein sequence ID" value="RHH33696.1"/>
    <property type="molecule type" value="Genomic_DNA"/>
</dbReference>
<proteinExistence type="predicted"/>
<dbReference type="EMBL" id="QSEE01000028">
    <property type="protein sequence ID" value="RGZ44246.1"/>
    <property type="molecule type" value="Genomic_DNA"/>
</dbReference>
<gene>
    <name evidence="2" type="ORF">Bun01g_22360</name>
    <name evidence="4" type="ORF">DW216_06010</name>
    <name evidence="3" type="ORF">DW988_19245</name>
</gene>
<evidence type="ECO:0000313" key="5">
    <source>
        <dbReference type="Proteomes" id="UP000283684"/>
    </source>
</evidence>
<dbReference type="AlphaFoldDB" id="A0A413N6U6"/>
<dbReference type="Gene3D" id="3.40.50.300">
    <property type="entry name" value="P-loop containing nucleotide triphosphate hydrolases"/>
    <property type="match status" value="1"/>
</dbReference>
<dbReference type="InterPro" id="IPR027417">
    <property type="entry name" value="P-loop_NTPase"/>
</dbReference>
<reference evidence="5 6" key="1">
    <citation type="submission" date="2018-08" db="EMBL/GenBank/DDBJ databases">
        <title>A genome reference for cultivated species of the human gut microbiota.</title>
        <authorList>
            <person name="Zou Y."/>
            <person name="Xue W."/>
            <person name="Luo G."/>
        </authorList>
    </citation>
    <scope>NUCLEOTIDE SEQUENCE [LARGE SCALE GENOMIC DNA]</scope>
    <source>
        <strain evidence="4 6">AM18-14LB</strain>
        <strain evidence="3 5">AM50-4</strain>
    </source>
</reference>
<dbReference type="KEGG" id="bun:Bun01g_22360"/>
<name>A0A413N6U6_BACUN</name>
<evidence type="ECO:0000313" key="7">
    <source>
        <dbReference type="Proteomes" id="UP000320533"/>
    </source>
</evidence>